<dbReference type="GO" id="GO:0004984">
    <property type="term" value="F:olfactory receptor activity"/>
    <property type="evidence" value="ECO:0007669"/>
    <property type="project" value="InterPro"/>
</dbReference>
<evidence type="ECO:0000256" key="8">
    <source>
        <dbReference type="ARBA" id="ARBA00023170"/>
    </source>
</evidence>
<keyword evidence="7 10" id="KW-0472">Membrane</keyword>
<evidence type="ECO:0000256" key="4">
    <source>
        <dbReference type="ARBA" id="ARBA00022692"/>
    </source>
</evidence>
<feature type="transmembrane region" description="Helical" evidence="10">
    <location>
        <begin position="281"/>
        <end position="303"/>
    </location>
</feature>
<dbReference type="InterPro" id="IPR004117">
    <property type="entry name" value="7tm6_olfct_rcpt"/>
</dbReference>
<dbReference type="PANTHER" id="PTHR21137">
    <property type="entry name" value="ODORANT RECEPTOR"/>
    <property type="match status" value="1"/>
</dbReference>
<keyword evidence="3 10" id="KW-0716">Sensory transduction</keyword>
<accession>A0A0E3Y6Y2</accession>
<keyword evidence="4 10" id="KW-0812">Transmembrane</keyword>
<protein>
    <recommendedName>
        <fullName evidence="10">Odorant receptor</fullName>
    </recommendedName>
</protein>
<dbReference type="PANTHER" id="PTHR21137:SF35">
    <property type="entry name" value="ODORANT RECEPTOR 19A-RELATED"/>
    <property type="match status" value="1"/>
</dbReference>
<gene>
    <name evidence="11" type="primary">OR4</name>
</gene>
<proteinExistence type="evidence at transcript level"/>
<feature type="transmembrane region" description="Helical" evidence="10">
    <location>
        <begin position="169"/>
        <end position="195"/>
    </location>
</feature>
<dbReference type="GO" id="GO:0005549">
    <property type="term" value="F:odorant binding"/>
    <property type="evidence" value="ECO:0007669"/>
    <property type="project" value="InterPro"/>
</dbReference>
<evidence type="ECO:0000256" key="5">
    <source>
        <dbReference type="ARBA" id="ARBA00022725"/>
    </source>
</evidence>
<keyword evidence="5 10" id="KW-0552">Olfaction</keyword>
<evidence type="ECO:0000256" key="7">
    <source>
        <dbReference type="ARBA" id="ARBA00023136"/>
    </source>
</evidence>
<comment type="subcellular location">
    <subcellularLocation>
        <location evidence="1 10">Cell membrane</location>
        <topology evidence="1 10">Multi-pass membrane protein</topology>
    </subcellularLocation>
</comment>
<dbReference type="Pfam" id="PF02949">
    <property type="entry name" value="7tm_6"/>
    <property type="match status" value="1"/>
</dbReference>
<dbReference type="GO" id="GO:0007165">
    <property type="term" value="P:signal transduction"/>
    <property type="evidence" value="ECO:0007669"/>
    <property type="project" value="UniProtKB-KW"/>
</dbReference>
<dbReference type="AlphaFoldDB" id="A0A0E3Y6Y2"/>
<evidence type="ECO:0000256" key="6">
    <source>
        <dbReference type="ARBA" id="ARBA00022989"/>
    </source>
</evidence>
<sequence>MEKETLQYNAFDLERRILWFYGIYFSKDFRPQKLHYLRVIATSFVINTLVLGIVMEMIVDHNNLETVFQSIYYIIVVIIGQIKTFSLYRSLSQFNSLEDMLQDVIFNAEISTGCTSISKAVDTYKIFKRIFWGTASFCASVYSLMPLLSGDLSIPIWYPSESFKLYCQLFEIVCIWTIAASLLSIDVIIMGLIYFMSAQINTLNYNLRNATDRNPDYDAGTQEKQVQDNLRICIRHHLAISEFVSKLEEIFKFGLLLQIFSSIIAISAGGVYMVFVTLTPSSFIILVSSMTMILAQIAMYCWVGQGLLTESDQIGESCYMSEWYTCNIATRKMFFIIMERSKRVISFKAGNFFELSFATLVMIIKNAYSYFTVIITAFK</sequence>
<evidence type="ECO:0000313" key="11">
    <source>
        <dbReference type="EMBL" id="AKC58539.1"/>
    </source>
</evidence>
<feature type="transmembrane region" description="Helical" evidence="10">
    <location>
        <begin position="71"/>
        <end position="91"/>
    </location>
</feature>
<reference evidence="11" key="1">
    <citation type="journal article" date="2015" name="PLoS ONE">
        <title>Chemosensory Gene Families in Adult Antennae of Anomala corpulenta Motschulsky (Coleoptera: Scarabaeidae: Rutelinae).</title>
        <authorList>
            <person name="Li X."/>
            <person name="Ju Q."/>
            <person name="Jie W."/>
            <person name="Li F."/>
            <person name="Jiang X."/>
            <person name="Hu J."/>
            <person name="Qu M."/>
        </authorList>
    </citation>
    <scope>NUCLEOTIDE SEQUENCE</scope>
</reference>
<keyword evidence="8 10" id="KW-0675">Receptor</keyword>
<evidence type="ECO:0000256" key="10">
    <source>
        <dbReference type="RuleBase" id="RU351113"/>
    </source>
</evidence>
<keyword evidence="9 10" id="KW-0807">Transducer</keyword>
<evidence type="ECO:0000256" key="2">
    <source>
        <dbReference type="ARBA" id="ARBA00022475"/>
    </source>
</evidence>
<feature type="transmembrane region" description="Helical" evidence="10">
    <location>
        <begin position="255"/>
        <end position="275"/>
    </location>
</feature>
<feature type="transmembrane region" description="Helical" evidence="10">
    <location>
        <begin position="352"/>
        <end position="378"/>
    </location>
</feature>
<feature type="transmembrane region" description="Helical" evidence="10">
    <location>
        <begin position="36"/>
        <end position="59"/>
    </location>
</feature>
<name>A0A0E3Y6Y2_9SCAR</name>
<dbReference type="EMBL" id="KM251658">
    <property type="protein sequence ID" value="AKC58539.1"/>
    <property type="molecule type" value="mRNA"/>
</dbReference>
<organism evidence="11">
    <name type="scientific">Anomala corpulenta</name>
    <dbReference type="NCBI Taxonomy" id="931571"/>
    <lineage>
        <taxon>Eukaryota</taxon>
        <taxon>Metazoa</taxon>
        <taxon>Ecdysozoa</taxon>
        <taxon>Arthropoda</taxon>
        <taxon>Hexapoda</taxon>
        <taxon>Insecta</taxon>
        <taxon>Pterygota</taxon>
        <taxon>Neoptera</taxon>
        <taxon>Endopterygota</taxon>
        <taxon>Coleoptera</taxon>
        <taxon>Polyphaga</taxon>
        <taxon>Scarabaeiformia</taxon>
        <taxon>Scarabaeidae</taxon>
        <taxon>Rutelinae</taxon>
        <taxon>Anomala</taxon>
    </lineage>
</organism>
<dbReference type="GO" id="GO:0005886">
    <property type="term" value="C:plasma membrane"/>
    <property type="evidence" value="ECO:0007669"/>
    <property type="project" value="UniProtKB-SubCell"/>
</dbReference>
<comment type="similarity">
    <text evidence="10">Belongs to the insect chemoreceptor superfamily. Heteromeric odorant receptor channel (TC 1.A.69) family.</text>
</comment>
<keyword evidence="6 10" id="KW-1133">Transmembrane helix</keyword>
<evidence type="ECO:0000256" key="1">
    <source>
        <dbReference type="ARBA" id="ARBA00004651"/>
    </source>
</evidence>
<evidence type="ECO:0000256" key="3">
    <source>
        <dbReference type="ARBA" id="ARBA00022606"/>
    </source>
</evidence>
<keyword evidence="2" id="KW-1003">Cell membrane</keyword>
<evidence type="ECO:0000256" key="9">
    <source>
        <dbReference type="ARBA" id="ARBA00023224"/>
    </source>
</evidence>
<feature type="transmembrane region" description="Helical" evidence="10">
    <location>
        <begin position="130"/>
        <end position="149"/>
    </location>
</feature>